<dbReference type="PANTHER" id="PTHR30290:SF38">
    <property type="entry name" value="D,D-DIPEPTIDE-BINDING PERIPLASMIC PROTEIN DDPA-RELATED"/>
    <property type="match status" value="1"/>
</dbReference>
<dbReference type="PANTHER" id="PTHR30290">
    <property type="entry name" value="PERIPLASMIC BINDING COMPONENT OF ABC TRANSPORTER"/>
    <property type="match status" value="1"/>
</dbReference>
<evidence type="ECO:0000259" key="4">
    <source>
        <dbReference type="Pfam" id="PF00496"/>
    </source>
</evidence>
<comment type="similarity">
    <text evidence="1">Belongs to the bacterial solute-binding protein 5 family.</text>
</comment>
<sequence length="518" mass="57426">MRLAAGLLALLLALPAQAATLRFCAEGSPAGFDPSQTDSGVDFQATEQVFGTLIERERGTGRHIPGLAESWSVGADGRSYTFQLRRGVKFHTTPWFKPTRDFNADDVLFTFQRMLDPQHPFQRAYPSIAPYMSYMGWDKSVEMIEKLDEHTLRVRLRQPDAAFLSSLVVSFAGIHSAEYAAQLLKESRPQQIKQLPVGTGPFVFKSYQKDSVVRFVRNPDYWRPEVARVENLVFAITPDSIVRAQRLRKNECDIGALASRADALELAKDPAIRLVRTAGLNIGYLAFNTKKPPLNQLAVRQALDLAIDKKAIVDTVYGGAGRLANSVLPAELWAHDATIKPSVHDPARARDLLKQAGLSDLKLTLWAMPVQRAYNPNAQLMAQMIQADWAKVGVTARIVSYEWGEYLKRMDAGEHEAALTGWNADAEPAGTAAQLSCGSLGGSFWCDKGYEQAIQKARSTLDPAQRKAFYSQAQRIAAEQLPFSVIAYGELVVPLRQNVVDFRLDAEGNMRFDGVTLR</sequence>
<organism evidence="5 6">
    <name type="scientific">Roseateles violae</name>
    <dbReference type="NCBI Taxonomy" id="3058042"/>
    <lineage>
        <taxon>Bacteria</taxon>
        <taxon>Pseudomonadati</taxon>
        <taxon>Pseudomonadota</taxon>
        <taxon>Betaproteobacteria</taxon>
        <taxon>Burkholderiales</taxon>
        <taxon>Sphaerotilaceae</taxon>
        <taxon>Roseateles</taxon>
    </lineage>
</organism>
<dbReference type="PIRSF" id="PIRSF002741">
    <property type="entry name" value="MppA"/>
    <property type="match status" value="1"/>
</dbReference>
<dbReference type="Gene3D" id="3.40.190.10">
    <property type="entry name" value="Periplasmic binding protein-like II"/>
    <property type="match status" value="1"/>
</dbReference>
<dbReference type="InterPro" id="IPR030678">
    <property type="entry name" value="Peptide/Ni-bd"/>
</dbReference>
<feature type="signal peptide" evidence="3">
    <location>
        <begin position="1"/>
        <end position="18"/>
    </location>
</feature>
<reference evidence="5 6" key="1">
    <citation type="submission" date="2023-06" db="EMBL/GenBank/DDBJ databases">
        <title>Pelomonas sp. PFR6 16S ribosomal RNA gene Genome sequencing and assembly.</title>
        <authorList>
            <person name="Woo H."/>
        </authorList>
    </citation>
    <scope>NUCLEOTIDE SEQUENCE [LARGE SCALE GENOMIC DNA]</scope>
    <source>
        <strain evidence="5 6">PFR6</strain>
    </source>
</reference>
<dbReference type="InterPro" id="IPR039424">
    <property type="entry name" value="SBP_5"/>
</dbReference>
<dbReference type="InterPro" id="IPR000914">
    <property type="entry name" value="SBP_5_dom"/>
</dbReference>
<evidence type="ECO:0000313" key="6">
    <source>
        <dbReference type="Proteomes" id="UP001228044"/>
    </source>
</evidence>
<evidence type="ECO:0000256" key="3">
    <source>
        <dbReference type="SAM" id="SignalP"/>
    </source>
</evidence>
<dbReference type="Gene3D" id="3.90.76.10">
    <property type="entry name" value="Dipeptide-binding Protein, Domain 1"/>
    <property type="match status" value="1"/>
</dbReference>
<evidence type="ECO:0000256" key="1">
    <source>
        <dbReference type="ARBA" id="ARBA00005695"/>
    </source>
</evidence>
<dbReference type="Proteomes" id="UP001228044">
    <property type="component" value="Unassembled WGS sequence"/>
</dbReference>
<keyword evidence="2 3" id="KW-0732">Signal</keyword>
<feature type="domain" description="Solute-binding protein family 5" evidence="4">
    <location>
        <begin position="64"/>
        <end position="436"/>
    </location>
</feature>
<proteinExistence type="inferred from homology"/>
<dbReference type="PROSITE" id="PS01040">
    <property type="entry name" value="SBP_BACTERIAL_5"/>
    <property type="match status" value="1"/>
</dbReference>
<dbReference type="InterPro" id="IPR023765">
    <property type="entry name" value="SBP_5_CS"/>
</dbReference>
<dbReference type="Pfam" id="PF00496">
    <property type="entry name" value="SBP_bac_5"/>
    <property type="match status" value="1"/>
</dbReference>
<protein>
    <submittedName>
        <fullName evidence="5">ABC transporter substrate-binding protein</fullName>
    </submittedName>
</protein>
<dbReference type="RefSeq" id="WP_290361410.1">
    <property type="nucleotide sequence ID" value="NZ_JAUHHC010000007.1"/>
</dbReference>
<name>A0ABT8DZT2_9BURK</name>
<keyword evidence="6" id="KW-1185">Reference proteome</keyword>
<feature type="chain" id="PRO_5046981540" evidence="3">
    <location>
        <begin position="19"/>
        <end position="518"/>
    </location>
</feature>
<gene>
    <name evidence="5" type="ORF">QWJ38_22665</name>
</gene>
<evidence type="ECO:0000313" key="5">
    <source>
        <dbReference type="EMBL" id="MDN3923100.1"/>
    </source>
</evidence>
<evidence type="ECO:0000256" key="2">
    <source>
        <dbReference type="ARBA" id="ARBA00022729"/>
    </source>
</evidence>
<accession>A0ABT8DZT2</accession>
<comment type="caution">
    <text evidence="5">The sequence shown here is derived from an EMBL/GenBank/DDBJ whole genome shotgun (WGS) entry which is preliminary data.</text>
</comment>
<dbReference type="CDD" id="cd08493">
    <property type="entry name" value="PBP2_DppA_like"/>
    <property type="match status" value="1"/>
</dbReference>
<dbReference type="EMBL" id="JAUHHC010000007">
    <property type="protein sequence ID" value="MDN3923100.1"/>
    <property type="molecule type" value="Genomic_DNA"/>
</dbReference>
<dbReference type="SUPFAM" id="SSF53850">
    <property type="entry name" value="Periplasmic binding protein-like II"/>
    <property type="match status" value="1"/>
</dbReference>
<dbReference type="Gene3D" id="3.10.105.10">
    <property type="entry name" value="Dipeptide-binding Protein, Domain 3"/>
    <property type="match status" value="1"/>
</dbReference>